<reference evidence="2 3" key="1">
    <citation type="submission" date="2017-12" db="EMBL/GenBank/DDBJ databases">
        <authorList>
            <person name="Hurst M.R.H."/>
        </authorList>
    </citation>
    <scope>NUCLEOTIDE SEQUENCE [LARGE SCALE GENOMIC DNA]</scope>
    <source>
        <strain evidence="2 3">BM15</strain>
    </source>
</reference>
<dbReference type="Gene3D" id="3.40.630.30">
    <property type="match status" value="1"/>
</dbReference>
<dbReference type="InterPro" id="IPR016181">
    <property type="entry name" value="Acyl_CoA_acyltransferase"/>
</dbReference>
<keyword evidence="2" id="KW-0808">Transferase</keyword>
<evidence type="ECO:0000313" key="3">
    <source>
        <dbReference type="Proteomes" id="UP000233742"/>
    </source>
</evidence>
<dbReference type="AlphaFoldDB" id="A0A2K9EC94"/>
<dbReference type="GO" id="GO:0016747">
    <property type="term" value="F:acyltransferase activity, transferring groups other than amino-acyl groups"/>
    <property type="evidence" value="ECO:0007669"/>
    <property type="project" value="InterPro"/>
</dbReference>
<dbReference type="Proteomes" id="UP000233742">
    <property type="component" value="Chromosome"/>
</dbReference>
<dbReference type="OrthoDB" id="9127144at2"/>
<dbReference type="Pfam" id="PF00583">
    <property type="entry name" value="Acetyltransf_1"/>
    <property type="match status" value="1"/>
</dbReference>
<dbReference type="SUPFAM" id="SSF55729">
    <property type="entry name" value="Acyl-CoA N-acyltransferases (Nat)"/>
    <property type="match status" value="1"/>
</dbReference>
<organism evidence="2 3">
    <name type="scientific">Paracoccus tegillarcae</name>
    <dbReference type="NCBI Taxonomy" id="1529068"/>
    <lineage>
        <taxon>Bacteria</taxon>
        <taxon>Pseudomonadati</taxon>
        <taxon>Pseudomonadota</taxon>
        <taxon>Alphaproteobacteria</taxon>
        <taxon>Rhodobacterales</taxon>
        <taxon>Paracoccaceae</taxon>
        <taxon>Paracoccus</taxon>
    </lineage>
</organism>
<protein>
    <submittedName>
        <fullName evidence="2">Spermidine acetyltransferase</fullName>
    </submittedName>
</protein>
<accession>A0A2K9EC94</accession>
<evidence type="ECO:0000313" key="2">
    <source>
        <dbReference type="EMBL" id="AUH32530.1"/>
    </source>
</evidence>
<name>A0A2K9EC94_9RHOB</name>
<dbReference type="EMBL" id="CP025408">
    <property type="protein sequence ID" value="AUH32530.1"/>
    <property type="molecule type" value="Genomic_DNA"/>
</dbReference>
<dbReference type="PROSITE" id="PS51186">
    <property type="entry name" value="GNAT"/>
    <property type="match status" value="1"/>
</dbReference>
<keyword evidence="3" id="KW-1185">Reference proteome</keyword>
<gene>
    <name evidence="2" type="ORF">CUV01_03230</name>
</gene>
<proteinExistence type="predicted"/>
<feature type="domain" description="N-acetyltransferase" evidence="1">
    <location>
        <begin position="21"/>
        <end position="157"/>
    </location>
</feature>
<dbReference type="KEGG" id="paro:CUV01_03230"/>
<sequence>MSTRLSYIKVGQFNLDQVMALSVRDSEKHLIASNAEWLADAAHEPDALSFAIHAGPQAVGLISVIDPRVIEDAEEDFQPQHLYVWRLMIDQAHRGYGYGAAAIAFAAELARIMGLKGVSLTTMDRAAGNALPFYNSLGFQPTGRRLNGEVELLRDGVIAGDKTHA</sequence>
<dbReference type="InterPro" id="IPR000182">
    <property type="entry name" value="GNAT_dom"/>
</dbReference>
<dbReference type="RefSeq" id="WP_101459205.1">
    <property type="nucleotide sequence ID" value="NZ_CP025408.1"/>
</dbReference>
<evidence type="ECO:0000259" key="1">
    <source>
        <dbReference type="PROSITE" id="PS51186"/>
    </source>
</evidence>